<evidence type="ECO:0000313" key="2">
    <source>
        <dbReference type="EMBL" id="CAI0402745.1"/>
    </source>
</evidence>
<keyword evidence="3" id="KW-1185">Reference proteome</keyword>
<sequence>LFLCSFFLSFQSLSPYLDLLPSLLFCYFFLQQSTKKNCSHPLSLRFFVSSSTRWPQFRSFSLFWRLVFLIAEEMRRNRRRVFFLSILLFFLLG</sequence>
<accession>A0AAV0J004</accession>
<comment type="caution">
    <text evidence="2">The sequence shown here is derived from an EMBL/GenBank/DDBJ whole genome shotgun (WGS) entry which is preliminary data.</text>
</comment>
<dbReference type="EMBL" id="CAMGYJ010000004">
    <property type="protein sequence ID" value="CAI0402745.1"/>
    <property type="molecule type" value="Genomic_DNA"/>
</dbReference>
<gene>
    <name evidence="2" type="ORF">LITE_LOCUS11749</name>
</gene>
<name>A0AAV0J004_9ROSI</name>
<keyword evidence="1" id="KW-0732">Signal</keyword>
<organism evidence="2 3">
    <name type="scientific">Linum tenue</name>
    <dbReference type="NCBI Taxonomy" id="586396"/>
    <lineage>
        <taxon>Eukaryota</taxon>
        <taxon>Viridiplantae</taxon>
        <taxon>Streptophyta</taxon>
        <taxon>Embryophyta</taxon>
        <taxon>Tracheophyta</taxon>
        <taxon>Spermatophyta</taxon>
        <taxon>Magnoliopsida</taxon>
        <taxon>eudicotyledons</taxon>
        <taxon>Gunneridae</taxon>
        <taxon>Pentapetalae</taxon>
        <taxon>rosids</taxon>
        <taxon>fabids</taxon>
        <taxon>Malpighiales</taxon>
        <taxon>Linaceae</taxon>
        <taxon>Linum</taxon>
    </lineage>
</organism>
<protein>
    <submittedName>
        <fullName evidence="2">Uncharacterized protein</fullName>
    </submittedName>
</protein>
<feature type="non-terminal residue" evidence="2">
    <location>
        <position position="1"/>
    </location>
</feature>
<dbReference type="AlphaFoldDB" id="A0AAV0J004"/>
<reference evidence="2" key="1">
    <citation type="submission" date="2022-08" db="EMBL/GenBank/DDBJ databases">
        <authorList>
            <person name="Gutierrez-Valencia J."/>
        </authorList>
    </citation>
    <scope>NUCLEOTIDE SEQUENCE</scope>
</reference>
<evidence type="ECO:0000256" key="1">
    <source>
        <dbReference type="SAM" id="SignalP"/>
    </source>
</evidence>
<evidence type="ECO:0000313" key="3">
    <source>
        <dbReference type="Proteomes" id="UP001154282"/>
    </source>
</evidence>
<dbReference type="Proteomes" id="UP001154282">
    <property type="component" value="Unassembled WGS sequence"/>
</dbReference>
<feature type="signal peptide" evidence="1">
    <location>
        <begin position="1"/>
        <end position="15"/>
    </location>
</feature>
<feature type="chain" id="PRO_5043404212" evidence="1">
    <location>
        <begin position="16"/>
        <end position="93"/>
    </location>
</feature>
<proteinExistence type="predicted"/>